<gene>
    <name evidence="5" type="primary">rpsB</name>
    <name evidence="7" type="ORF">A2628_05795</name>
</gene>
<evidence type="ECO:0000256" key="4">
    <source>
        <dbReference type="ARBA" id="ARBA00035256"/>
    </source>
</evidence>
<dbReference type="InterPro" id="IPR001865">
    <property type="entry name" value="Ribosomal_uS2"/>
</dbReference>
<dbReference type="Proteomes" id="UP000179221">
    <property type="component" value="Unassembled WGS sequence"/>
</dbReference>
<proteinExistence type="inferred from homology"/>
<evidence type="ECO:0000313" key="8">
    <source>
        <dbReference type="Proteomes" id="UP000179221"/>
    </source>
</evidence>
<dbReference type="SUPFAM" id="SSF52313">
    <property type="entry name" value="Ribosomal protein S2"/>
    <property type="match status" value="1"/>
</dbReference>
<protein>
    <recommendedName>
        <fullName evidence="4 5">Small ribosomal subunit protein uS2</fullName>
    </recommendedName>
</protein>
<dbReference type="PROSITE" id="PS00962">
    <property type="entry name" value="RIBOSOMAL_S2_1"/>
    <property type="match status" value="1"/>
</dbReference>
<dbReference type="Gene3D" id="3.40.50.10490">
    <property type="entry name" value="Glucose-6-phosphate isomerase like protein, domain 1"/>
    <property type="match status" value="1"/>
</dbReference>
<dbReference type="GO" id="GO:0015935">
    <property type="term" value="C:small ribosomal subunit"/>
    <property type="evidence" value="ECO:0007669"/>
    <property type="project" value="InterPro"/>
</dbReference>
<organism evidence="7 8">
    <name type="scientific">Candidatus Woesebacteria bacterium RIFCSPHIGHO2_01_FULL_40_22</name>
    <dbReference type="NCBI Taxonomy" id="1802499"/>
    <lineage>
        <taxon>Bacteria</taxon>
        <taxon>Candidatus Woeseibacteriota</taxon>
    </lineage>
</organism>
<dbReference type="GO" id="GO:0006412">
    <property type="term" value="P:translation"/>
    <property type="evidence" value="ECO:0007669"/>
    <property type="project" value="UniProtKB-UniRule"/>
</dbReference>
<dbReference type="AlphaFoldDB" id="A0A1F7YK75"/>
<evidence type="ECO:0000256" key="2">
    <source>
        <dbReference type="ARBA" id="ARBA00022980"/>
    </source>
</evidence>
<dbReference type="PANTHER" id="PTHR12534:SF0">
    <property type="entry name" value="SMALL RIBOSOMAL SUBUNIT PROTEIN US2M"/>
    <property type="match status" value="1"/>
</dbReference>
<dbReference type="PRINTS" id="PR00395">
    <property type="entry name" value="RIBOSOMALS2"/>
</dbReference>
<dbReference type="PANTHER" id="PTHR12534">
    <property type="entry name" value="30S RIBOSOMAL PROTEIN S2 PROKARYOTIC AND ORGANELLAR"/>
    <property type="match status" value="1"/>
</dbReference>
<feature type="region of interest" description="Disordered" evidence="6">
    <location>
        <begin position="228"/>
        <end position="249"/>
    </location>
</feature>
<evidence type="ECO:0000256" key="3">
    <source>
        <dbReference type="ARBA" id="ARBA00023274"/>
    </source>
</evidence>
<dbReference type="InterPro" id="IPR005706">
    <property type="entry name" value="Ribosomal_uS2_bac/mit/plastid"/>
</dbReference>
<dbReference type="NCBIfam" id="TIGR01011">
    <property type="entry name" value="rpsB_bact"/>
    <property type="match status" value="1"/>
</dbReference>
<dbReference type="InterPro" id="IPR018130">
    <property type="entry name" value="Ribosomal_uS2_CS"/>
</dbReference>
<keyword evidence="2 5" id="KW-0689">Ribosomal protein</keyword>
<dbReference type="EMBL" id="MGGL01000008">
    <property type="protein sequence ID" value="OGM26925.1"/>
    <property type="molecule type" value="Genomic_DNA"/>
</dbReference>
<dbReference type="Gene3D" id="1.10.287.610">
    <property type="entry name" value="Helix hairpin bin"/>
    <property type="match status" value="1"/>
</dbReference>
<evidence type="ECO:0000256" key="6">
    <source>
        <dbReference type="SAM" id="MobiDB-lite"/>
    </source>
</evidence>
<evidence type="ECO:0000313" key="7">
    <source>
        <dbReference type="EMBL" id="OGM26925.1"/>
    </source>
</evidence>
<dbReference type="GO" id="GO:0003735">
    <property type="term" value="F:structural constituent of ribosome"/>
    <property type="evidence" value="ECO:0007669"/>
    <property type="project" value="InterPro"/>
</dbReference>
<evidence type="ECO:0000256" key="1">
    <source>
        <dbReference type="ARBA" id="ARBA00006242"/>
    </source>
</evidence>
<sequence length="249" mass="27942">MQDVSLEKLVETGAHFGHQVRRWNPRMKPYLYGEEGGVHIFDLIKTKKCLDEALEVLQKASKEGKKILIVGTKKQAKEKVKEIAIEAGVFYVNERWLGGTLTNFDQLRLSTQKLTDMEKKYAEGYYNKYTKKEGLLIEREIARLNRFFAGVKNLLAIPDLIIIIDTKKEKGAVREAANKAVETVGLIDSNSDPDVVDWPIPMNDDATKAIEYVLDLFKEAIMEGRGIKSSTSETGSTGEKSVTSVKKSA</sequence>
<reference evidence="7 8" key="1">
    <citation type="journal article" date="2016" name="Nat. Commun.">
        <title>Thousands of microbial genomes shed light on interconnected biogeochemical processes in an aquifer system.</title>
        <authorList>
            <person name="Anantharaman K."/>
            <person name="Brown C.T."/>
            <person name="Hug L.A."/>
            <person name="Sharon I."/>
            <person name="Castelle C.J."/>
            <person name="Probst A.J."/>
            <person name="Thomas B.C."/>
            <person name="Singh A."/>
            <person name="Wilkins M.J."/>
            <person name="Karaoz U."/>
            <person name="Brodie E.L."/>
            <person name="Williams K.H."/>
            <person name="Hubbard S.S."/>
            <person name="Banfield J.F."/>
        </authorList>
    </citation>
    <scope>NUCLEOTIDE SEQUENCE [LARGE SCALE GENOMIC DNA]</scope>
</reference>
<comment type="similarity">
    <text evidence="1 5">Belongs to the universal ribosomal protein uS2 family.</text>
</comment>
<keyword evidence="3 5" id="KW-0687">Ribonucleoprotein</keyword>
<evidence type="ECO:0000256" key="5">
    <source>
        <dbReference type="HAMAP-Rule" id="MF_00291"/>
    </source>
</evidence>
<accession>A0A1F7YK75</accession>
<name>A0A1F7YK75_9BACT</name>
<dbReference type="Pfam" id="PF00318">
    <property type="entry name" value="Ribosomal_S2"/>
    <property type="match status" value="1"/>
</dbReference>
<dbReference type="CDD" id="cd01425">
    <property type="entry name" value="RPS2"/>
    <property type="match status" value="1"/>
</dbReference>
<dbReference type="HAMAP" id="MF_00291_B">
    <property type="entry name" value="Ribosomal_uS2_B"/>
    <property type="match status" value="1"/>
</dbReference>
<comment type="caution">
    <text evidence="7">The sequence shown here is derived from an EMBL/GenBank/DDBJ whole genome shotgun (WGS) entry which is preliminary data.</text>
</comment>
<dbReference type="InterPro" id="IPR023591">
    <property type="entry name" value="Ribosomal_uS2_flav_dom_sf"/>
</dbReference>